<feature type="compositionally biased region" description="Polar residues" evidence="5">
    <location>
        <begin position="15"/>
        <end position="24"/>
    </location>
</feature>
<evidence type="ECO:0000256" key="6">
    <source>
        <dbReference type="SAM" id="Phobius"/>
    </source>
</evidence>
<dbReference type="InterPro" id="IPR006603">
    <property type="entry name" value="PQ-loop_rpt"/>
</dbReference>
<evidence type="ECO:0000256" key="2">
    <source>
        <dbReference type="ARBA" id="ARBA00022692"/>
    </source>
</evidence>
<dbReference type="Pfam" id="PF04193">
    <property type="entry name" value="PQ-loop"/>
    <property type="match status" value="1"/>
</dbReference>
<dbReference type="EMBL" id="AZIL01002748">
    <property type="protein sequence ID" value="EWM20880.1"/>
    <property type="molecule type" value="Genomic_DNA"/>
</dbReference>
<feature type="region of interest" description="Disordered" evidence="5">
    <location>
        <begin position="1"/>
        <end position="37"/>
    </location>
</feature>
<feature type="transmembrane region" description="Helical" evidence="6">
    <location>
        <begin position="78"/>
        <end position="97"/>
    </location>
</feature>
<sequence length="174" mass="18161">MEEGGQVADGIRAGGSNQKNNLTRVPSPSSPVSASSSPVPLPPLILLAVFLLLLTLLLIVALYFLFQALDRSSVGRSFITVIGSGGSSLLLALGFLPQLHLMWREKKSAGFSLGLSLLDLLGCSLSILVLCLEARQGAAEGGREGKVEVGSVFPYAIIVAFQVLGEGGRQGGRE</sequence>
<dbReference type="Gene3D" id="1.20.1280.290">
    <property type="match status" value="1"/>
</dbReference>
<feature type="transmembrane region" description="Helical" evidence="6">
    <location>
        <begin position="44"/>
        <end position="66"/>
    </location>
</feature>
<evidence type="ECO:0000256" key="5">
    <source>
        <dbReference type="SAM" id="MobiDB-lite"/>
    </source>
</evidence>
<keyword evidence="4 6" id="KW-0472">Membrane</keyword>
<keyword evidence="2 6" id="KW-0812">Transmembrane</keyword>
<comment type="subcellular location">
    <subcellularLocation>
        <location evidence="1">Membrane</location>
        <topology evidence="1">Multi-pass membrane protein</topology>
    </subcellularLocation>
</comment>
<keyword evidence="3 6" id="KW-1133">Transmembrane helix</keyword>
<evidence type="ECO:0000256" key="4">
    <source>
        <dbReference type="ARBA" id="ARBA00023136"/>
    </source>
</evidence>
<gene>
    <name evidence="7" type="ORF">Naga_101783g1</name>
</gene>
<organism evidence="7 8">
    <name type="scientific">Nannochloropsis gaditana</name>
    <dbReference type="NCBI Taxonomy" id="72520"/>
    <lineage>
        <taxon>Eukaryota</taxon>
        <taxon>Sar</taxon>
        <taxon>Stramenopiles</taxon>
        <taxon>Ochrophyta</taxon>
        <taxon>Eustigmatophyceae</taxon>
        <taxon>Eustigmatales</taxon>
        <taxon>Monodopsidaceae</taxon>
        <taxon>Nannochloropsis</taxon>
    </lineage>
</organism>
<dbReference type="AlphaFoldDB" id="W7T1B6"/>
<feature type="transmembrane region" description="Helical" evidence="6">
    <location>
        <begin position="109"/>
        <end position="132"/>
    </location>
</feature>
<dbReference type="GO" id="GO:0016020">
    <property type="term" value="C:membrane"/>
    <property type="evidence" value="ECO:0007669"/>
    <property type="project" value="UniProtKB-SubCell"/>
</dbReference>
<evidence type="ECO:0000313" key="7">
    <source>
        <dbReference type="EMBL" id="EWM20880.1"/>
    </source>
</evidence>
<proteinExistence type="predicted"/>
<accession>W7T1B6</accession>
<evidence type="ECO:0000313" key="8">
    <source>
        <dbReference type="Proteomes" id="UP000019335"/>
    </source>
</evidence>
<feature type="compositionally biased region" description="Low complexity" evidence="5">
    <location>
        <begin position="25"/>
        <end position="37"/>
    </location>
</feature>
<evidence type="ECO:0000256" key="3">
    <source>
        <dbReference type="ARBA" id="ARBA00022989"/>
    </source>
</evidence>
<name>W7T1B6_9STRA</name>
<reference evidence="7 8" key="1">
    <citation type="journal article" date="2014" name="Mol. Plant">
        <title>Chromosome Scale Genome Assembly and Transcriptome Profiling of Nannochloropsis gaditana in Nitrogen Depletion.</title>
        <authorList>
            <person name="Corteggiani Carpinelli E."/>
            <person name="Telatin A."/>
            <person name="Vitulo N."/>
            <person name="Forcato C."/>
            <person name="D'Angelo M."/>
            <person name="Schiavon R."/>
            <person name="Vezzi A."/>
            <person name="Giacometti G.M."/>
            <person name="Morosinotto T."/>
            <person name="Valle G."/>
        </authorList>
    </citation>
    <scope>NUCLEOTIDE SEQUENCE [LARGE SCALE GENOMIC DNA]</scope>
    <source>
        <strain evidence="7 8">B-31</strain>
    </source>
</reference>
<keyword evidence="8" id="KW-1185">Reference proteome</keyword>
<evidence type="ECO:0000256" key="1">
    <source>
        <dbReference type="ARBA" id="ARBA00004141"/>
    </source>
</evidence>
<comment type="caution">
    <text evidence="7">The sequence shown here is derived from an EMBL/GenBank/DDBJ whole genome shotgun (WGS) entry which is preliminary data.</text>
</comment>
<dbReference type="Proteomes" id="UP000019335">
    <property type="component" value="Unassembled WGS sequence"/>
</dbReference>
<protein>
    <submittedName>
        <fullName evidence="7">Uncharacterized protein</fullName>
    </submittedName>
</protein>